<feature type="transmembrane region" description="Helical" evidence="1">
    <location>
        <begin position="12"/>
        <end position="36"/>
    </location>
</feature>
<dbReference type="Proteomes" id="UP000051749">
    <property type="component" value="Unassembled WGS sequence"/>
</dbReference>
<evidence type="ECO:0000313" key="5">
    <source>
        <dbReference type="Proteomes" id="UP000182818"/>
    </source>
</evidence>
<dbReference type="EMBL" id="FOGK01000002">
    <property type="protein sequence ID" value="SER16463.1"/>
    <property type="molecule type" value="Genomic_DNA"/>
</dbReference>
<dbReference type="InterPro" id="IPR020215">
    <property type="entry name" value="EbsA-like"/>
</dbReference>
<keyword evidence="1" id="KW-1133">Transmembrane helix</keyword>
<keyword evidence="5" id="KW-1185">Reference proteome</keyword>
<keyword evidence="1" id="KW-0472">Membrane</keyword>
<evidence type="ECO:0000313" key="4">
    <source>
        <dbReference type="Proteomes" id="UP000051749"/>
    </source>
</evidence>
<comment type="caution">
    <text evidence="2">The sequence shown here is derived from an EMBL/GenBank/DDBJ whole genome shotgun (WGS) entry which is preliminary data.</text>
</comment>
<gene>
    <name evidence="2" type="ORF">IV87_GL001884</name>
    <name evidence="3" type="ORF">SAMN04487973_102112</name>
</gene>
<dbReference type="EMBL" id="JQBY01000006">
    <property type="protein sequence ID" value="KRN82930.1"/>
    <property type="molecule type" value="Genomic_DNA"/>
</dbReference>
<proteinExistence type="predicted"/>
<sequence>MMQPSKTNFYYQPAFLASVSSWSWTLLVLIMGIIFWLEVTHFNWITAGFFVAFVIICIVQYLTRSIMVQGNQLIINRTLQKNWLTINMMDIQATKATKFGIQFVYNSDQRFFYLSKKDREQLLQILKNNHAEIAG</sequence>
<dbReference type="STRING" id="319653.SAMN04487973_102112"/>
<dbReference type="PATRIC" id="fig|319653.3.peg.1917"/>
<reference evidence="2 4" key="1">
    <citation type="journal article" date="2015" name="Genome Announc.">
        <title>Expanding the biotechnology potential of lactobacilli through comparative genomics of 213 strains and associated genera.</title>
        <authorList>
            <person name="Sun Z."/>
            <person name="Harris H.M."/>
            <person name="McCann A."/>
            <person name="Guo C."/>
            <person name="Argimon S."/>
            <person name="Zhang W."/>
            <person name="Yang X."/>
            <person name="Jeffery I.B."/>
            <person name="Cooney J.C."/>
            <person name="Kagawa T.F."/>
            <person name="Liu W."/>
            <person name="Song Y."/>
            <person name="Salvetti E."/>
            <person name="Wrobel A."/>
            <person name="Rasinkangas P."/>
            <person name="Parkhill J."/>
            <person name="Rea M.C."/>
            <person name="O'Sullivan O."/>
            <person name="Ritari J."/>
            <person name="Douillard F.P."/>
            <person name="Paul Ross R."/>
            <person name="Yang R."/>
            <person name="Briner A.E."/>
            <person name="Felis G.E."/>
            <person name="de Vos W.M."/>
            <person name="Barrangou R."/>
            <person name="Klaenhammer T.R."/>
            <person name="Caufield P.W."/>
            <person name="Cui Y."/>
            <person name="Zhang H."/>
            <person name="O'Toole P.W."/>
        </authorList>
    </citation>
    <scope>NUCLEOTIDE SEQUENCE [LARGE SCALE GENOMIC DNA]</scope>
    <source>
        <strain evidence="2 4">DSM 22301</strain>
    </source>
</reference>
<evidence type="ECO:0008006" key="6">
    <source>
        <dbReference type="Google" id="ProtNLM"/>
    </source>
</evidence>
<dbReference type="GeneID" id="76043240"/>
<name>A0A0R2K016_9LACO</name>
<keyword evidence="1" id="KW-0812">Transmembrane</keyword>
<feature type="transmembrane region" description="Helical" evidence="1">
    <location>
        <begin position="42"/>
        <end position="62"/>
    </location>
</feature>
<dbReference type="Pfam" id="PF17255">
    <property type="entry name" value="EbsA"/>
    <property type="match status" value="1"/>
</dbReference>
<dbReference type="RefSeq" id="WP_236698963.1">
    <property type="nucleotide sequence ID" value="NZ_BJYP01000011.1"/>
</dbReference>
<evidence type="ECO:0000256" key="1">
    <source>
        <dbReference type="SAM" id="Phobius"/>
    </source>
</evidence>
<protein>
    <recommendedName>
        <fullName evidence="6">Pore-forming protein</fullName>
    </recommendedName>
</protein>
<reference evidence="3 5" key="2">
    <citation type="submission" date="2016-10" db="EMBL/GenBank/DDBJ databases">
        <authorList>
            <person name="Varghese N."/>
            <person name="Submissions S."/>
        </authorList>
    </citation>
    <scope>NUCLEOTIDE SEQUENCE [LARGE SCALE GENOMIC DNA]</scope>
    <source>
        <strain evidence="3 5">CGMCC 1.3889</strain>
    </source>
</reference>
<organism evidence="2 4">
    <name type="scientific">Pediococcus ethanolidurans</name>
    <dbReference type="NCBI Taxonomy" id="319653"/>
    <lineage>
        <taxon>Bacteria</taxon>
        <taxon>Bacillati</taxon>
        <taxon>Bacillota</taxon>
        <taxon>Bacilli</taxon>
        <taxon>Lactobacillales</taxon>
        <taxon>Lactobacillaceae</taxon>
        <taxon>Pediococcus</taxon>
    </lineage>
</organism>
<dbReference type="AlphaFoldDB" id="A0A0R2K016"/>
<accession>A0A0R2K016</accession>
<evidence type="ECO:0000313" key="3">
    <source>
        <dbReference type="EMBL" id="SER16463.1"/>
    </source>
</evidence>
<evidence type="ECO:0000313" key="2">
    <source>
        <dbReference type="EMBL" id="KRN82930.1"/>
    </source>
</evidence>
<dbReference type="Proteomes" id="UP000182818">
    <property type="component" value="Unassembled WGS sequence"/>
</dbReference>